<evidence type="ECO:0000256" key="1">
    <source>
        <dbReference type="ARBA" id="ARBA00022741"/>
    </source>
</evidence>
<dbReference type="Gene3D" id="3.30.230.10">
    <property type="match status" value="1"/>
</dbReference>
<dbReference type="SUPFAM" id="SSF50447">
    <property type="entry name" value="Translation proteins"/>
    <property type="match status" value="1"/>
</dbReference>
<dbReference type="Pfam" id="PF00679">
    <property type="entry name" value="EFG_C"/>
    <property type="match status" value="1"/>
</dbReference>
<evidence type="ECO:0000256" key="3">
    <source>
        <dbReference type="ARBA" id="ARBA00023134"/>
    </source>
</evidence>
<dbReference type="SUPFAM" id="SSF54980">
    <property type="entry name" value="EF-G C-terminal domain-like"/>
    <property type="match status" value="1"/>
</dbReference>
<dbReference type="InterPro" id="IPR020568">
    <property type="entry name" value="Ribosomal_Su5_D2-typ_SF"/>
</dbReference>
<reference evidence="5 6" key="1">
    <citation type="submission" date="2018-03" db="EMBL/GenBank/DDBJ databases">
        <title>Streptomyces dioscori sp. nov., a novel endophytic actinobacterium isolated from bulbil of Dioscorea bulbifera L.</title>
        <authorList>
            <person name="Zhikuan W."/>
        </authorList>
    </citation>
    <scope>NUCLEOTIDE SEQUENCE [LARGE SCALE GENOMIC DNA]</scope>
    <source>
        <strain evidence="5 6">A217</strain>
    </source>
</reference>
<dbReference type="RefSeq" id="WP_107019526.1">
    <property type="nucleotide sequence ID" value="NZ_KZ679048.1"/>
</dbReference>
<dbReference type="Gene3D" id="2.40.30.10">
    <property type="entry name" value="Translation factors"/>
    <property type="match status" value="1"/>
</dbReference>
<dbReference type="SMART" id="SM00889">
    <property type="entry name" value="EFG_IV"/>
    <property type="match status" value="1"/>
</dbReference>
<dbReference type="InterPro" id="IPR027417">
    <property type="entry name" value="P-loop_NTPase"/>
</dbReference>
<dbReference type="InterPro" id="IPR005225">
    <property type="entry name" value="Small_GTP-bd"/>
</dbReference>
<dbReference type="PANTHER" id="PTHR43261">
    <property type="entry name" value="TRANSLATION ELONGATION FACTOR G-RELATED"/>
    <property type="match status" value="1"/>
</dbReference>
<dbReference type="Pfam" id="PF03764">
    <property type="entry name" value="EFG_IV"/>
    <property type="match status" value="1"/>
</dbReference>
<dbReference type="InterPro" id="IPR005517">
    <property type="entry name" value="Transl_elong_EFG/EF2_IV"/>
</dbReference>
<dbReference type="NCBIfam" id="TIGR00231">
    <property type="entry name" value="small_GTP"/>
    <property type="match status" value="1"/>
</dbReference>
<protein>
    <submittedName>
        <fullName evidence="5">Tetracycline resistance ribosomal protection protein Otr(A)</fullName>
    </submittedName>
</protein>
<dbReference type="SUPFAM" id="SSF54211">
    <property type="entry name" value="Ribosomal protein S5 domain 2-like"/>
    <property type="match status" value="1"/>
</dbReference>
<dbReference type="InterPro" id="IPR014721">
    <property type="entry name" value="Ribsml_uS5_D2-typ_fold_subgr"/>
</dbReference>
<dbReference type="InterPro" id="IPR000795">
    <property type="entry name" value="T_Tr_GTP-bd_dom"/>
</dbReference>
<dbReference type="PANTHER" id="PTHR43261:SF1">
    <property type="entry name" value="RIBOSOME-RELEASING FACTOR 2, MITOCHONDRIAL"/>
    <property type="match status" value="1"/>
</dbReference>
<keyword evidence="2" id="KW-0648">Protein biosynthesis</keyword>
<dbReference type="InterPro" id="IPR035647">
    <property type="entry name" value="EFG_III/V"/>
</dbReference>
<proteinExistence type="predicted"/>
<dbReference type="GO" id="GO:0003924">
    <property type="term" value="F:GTPase activity"/>
    <property type="evidence" value="ECO:0007669"/>
    <property type="project" value="InterPro"/>
</dbReference>
<evidence type="ECO:0000256" key="2">
    <source>
        <dbReference type="ARBA" id="ARBA00022917"/>
    </source>
</evidence>
<dbReference type="GO" id="GO:0006412">
    <property type="term" value="P:translation"/>
    <property type="evidence" value="ECO:0007669"/>
    <property type="project" value="UniProtKB-KW"/>
</dbReference>
<dbReference type="PRINTS" id="PR01037">
    <property type="entry name" value="TCRTETOQM"/>
</dbReference>
<organism evidence="5 6">
    <name type="scientific">Streptomyces dioscori</name>
    <dbReference type="NCBI Taxonomy" id="2109333"/>
    <lineage>
        <taxon>Bacteria</taxon>
        <taxon>Bacillati</taxon>
        <taxon>Actinomycetota</taxon>
        <taxon>Actinomycetes</taxon>
        <taxon>Kitasatosporales</taxon>
        <taxon>Streptomycetaceae</taxon>
        <taxon>Streptomyces</taxon>
        <taxon>Streptomyces aurantiacus group</taxon>
    </lineage>
</organism>
<sequence length="667" mass="70885">MNSWNTAHFSRTRTRTRTLNVGILAHVDAGKTSLTERLLFDAGVIDRLGSVDAGDTRTDDGAIERERGITIRSAVAAFTTKDVAGDKAGAKAADETGATAGATPGDVQINLIDTPGHSDFVAEVERALEVLDGAVLLLSAVEGVQAQTRVLMKTLRRLRLPTLVFVNKIDRAGAREEGLLDDIRRRLTPYIVPLTGVRDIGTARARVVPRAVDEARTTETLADADPGILAAVVDGPQPTQDELLAALAARTADGSLHPVLFGSALGGQGVAELVEAVTRFIPASGPVGAAGLVEASGTVEPRGTVFAVRPRPDGERTAYLRLYEGEVTQRQRLVFRRREADGRERQVPGRALGLDVVGRPGPLTTGNIAAVTGLHGIRVSDRLGPGPDHAPQFAAPTLETLVHAREPEQAAPLRAALLALADQDPLLHARPGPSGGTALLLYGEVQKEVLAATLAQDFGIEAGFEPSRIRYLERPVGTGEAYEEVRRRGHTGFWATVGLRVEPGPNGSGTVFAYETELGALPRAFHQAIEDTVHATLLDGGSHGRPVTDCRVTLVRSGYVAPLSTAGDFRGLTPVVLRRALEHAGTRGYEPYHSFEADLPLDALAPVTALLAACGTEFGETTGGSTSWLVTGRLPARHVRDIELRLPALTHGEGVWWSRPSGDRPVR</sequence>
<dbReference type="Pfam" id="PF00009">
    <property type="entry name" value="GTP_EFTU"/>
    <property type="match status" value="1"/>
</dbReference>
<accession>A0A2P8Q2G6</accession>
<dbReference type="AlphaFoldDB" id="A0A2P8Q2G6"/>
<evidence type="ECO:0000313" key="5">
    <source>
        <dbReference type="EMBL" id="PSM40447.1"/>
    </source>
</evidence>
<dbReference type="Gene3D" id="3.40.50.300">
    <property type="entry name" value="P-loop containing nucleotide triphosphate hydrolases"/>
    <property type="match status" value="1"/>
</dbReference>
<feature type="domain" description="Tr-type G" evidence="4">
    <location>
        <begin position="16"/>
        <end position="287"/>
    </location>
</feature>
<dbReference type="CDD" id="cd04168">
    <property type="entry name" value="TetM_like"/>
    <property type="match status" value="1"/>
</dbReference>
<dbReference type="PROSITE" id="PS51722">
    <property type="entry name" value="G_TR_2"/>
    <property type="match status" value="1"/>
</dbReference>
<gene>
    <name evidence="5" type="primary">otr(A)</name>
    <name evidence="5" type="ORF">C6Y14_27625</name>
</gene>
<dbReference type="OrthoDB" id="9801472at2"/>
<keyword evidence="1" id="KW-0547">Nucleotide-binding</keyword>
<evidence type="ECO:0000313" key="6">
    <source>
        <dbReference type="Proteomes" id="UP000240429"/>
    </source>
</evidence>
<dbReference type="Gene3D" id="3.30.70.870">
    <property type="entry name" value="Elongation Factor G (Translational Gtpase), domain 3"/>
    <property type="match status" value="1"/>
</dbReference>
<dbReference type="PRINTS" id="PR00315">
    <property type="entry name" value="ELONGATNFCT"/>
</dbReference>
<name>A0A2P8Q2G6_9ACTN</name>
<dbReference type="InterPro" id="IPR000640">
    <property type="entry name" value="EFG_V-like"/>
</dbReference>
<evidence type="ECO:0000259" key="4">
    <source>
        <dbReference type="PROSITE" id="PS51722"/>
    </source>
</evidence>
<keyword evidence="6" id="KW-1185">Reference proteome</keyword>
<dbReference type="InterPro" id="IPR009000">
    <property type="entry name" value="Transl_B-barrel_sf"/>
</dbReference>
<dbReference type="GO" id="GO:0032790">
    <property type="term" value="P:ribosome disassembly"/>
    <property type="evidence" value="ECO:0007669"/>
    <property type="project" value="TreeGrafter"/>
</dbReference>
<dbReference type="EMBL" id="PYBJ01000019">
    <property type="protein sequence ID" value="PSM40447.1"/>
    <property type="molecule type" value="Genomic_DNA"/>
</dbReference>
<dbReference type="Proteomes" id="UP000240429">
    <property type="component" value="Unassembled WGS sequence"/>
</dbReference>
<comment type="caution">
    <text evidence="5">The sequence shown here is derived from an EMBL/GenBank/DDBJ whole genome shotgun (WGS) entry which is preliminary data.</text>
</comment>
<keyword evidence="3" id="KW-0342">GTP-binding</keyword>
<dbReference type="GO" id="GO:0005525">
    <property type="term" value="F:GTP binding"/>
    <property type="evidence" value="ECO:0007669"/>
    <property type="project" value="UniProtKB-KW"/>
</dbReference>
<dbReference type="SUPFAM" id="SSF52540">
    <property type="entry name" value="P-loop containing nucleoside triphosphate hydrolases"/>
    <property type="match status" value="1"/>
</dbReference>
<dbReference type="NCBIfam" id="NF000120">
    <property type="entry name" value="47473_otr"/>
    <property type="match status" value="1"/>
</dbReference>